<gene>
    <name evidence="1" type="ORF">LXT13_02260</name>
</gene>
<protein>
    <recommendedName>
        <fullName evidence="3">Lipoprotein</fullName>
    </recommendedName>
</protein>
<dbReference type="RefSeq" id="WP_233369979.1">
    <property type="nucleotide sequence ID" value="NZ_JAJTWU010000001.1"/>
</dbReference>
<organism evidence="1 2">
    <name type="scientific">Pelomonas cellulosilytica</name>
    <dbReference type="NCBI Taxonomy" id="2906762"/>
    <lineage>
        <taxon>Bacteria</taxon>
        <taxon>Pseudomonadati</taxon>
        <taxon>Pseudomonadota</taxon>
        <taxon>Betaproteobacteria</taxon>
        <taxon>Burkholderiales</taxon>
        <taxon>Sphaerotilaceae</taxon>
        <taxon>Roseateles</taxon>
    </lineage>
</organism>
<evidence type="ECO:0000313" key="1">
    <source>
        <dbReference type="EMBL" id="MCE4553272.1"/>
    </source>
</evidence>
<dbReference type="EMBL" id="JAJTWU010000001">
    <property type="protein sequence ID" value="MCE4553272.1"/>
    <property type="molecule type" value="Genomic_DNA"/>
</dbReference>
<accession>A0ABS8XQU6</accession>
<reference evidence="1 2" key="1">
    <citation type="submission" date="2021-12" db="EMBL/GenBank/DDBJ databases">
        <title>Genome seq of P8.</title>
        <authorList>
            <person name="Seo T."/>
        </authorList>
    </citation>
    <scope>NUCLEOTIDE SEQUENCE [LARGE SCALE GENOMIC DNA]</scope>
    <source>
        <strain evidence="1 2">P8</strain>
    </source>
</reference>
<name>A0ABS8XQU6_9BURK</name>
<keyword evidence="2" id="KW-1185">Reference proteome</keyword>
<sequence length="149" mass="15886">MPTYVPPYTVTVTSLAGGLAHCRYVDGQNQPVPSNTPLTTETPKGEEGSLAITFTEATVDTANLRLVGAAVKTIGNDPAMNPYNYLSATRAPADDQWIDEVVIPWGPDLYTTRGVVLLFAQVTDSGDMVNFFPSADPQTKNNEPPPGAC</sequence>
<dbReference type="Proteomes" id="UP001200741">
    <property type="component" value="Unassembled WGS sequence"/>
</dbReference>
<proteinExistence type="predicted"/>
<comment type="caution">
    <text evidence="1">The sequence shown here is derived from an EMBL/GenBank/DDBJ whole genome shotgun (WGS) entry which is preliminary data.</text>
</comment>
<evidence type="ECO:0008006" key="3">
    <source>
        <dbReference type="Google" id="ProtNLM"/>
    </source>
</evidence>
<evidence type="ECO:0000313" key="2">
    <source>
        <dbReference type="Proteomes" id="UP001200741"/>
    </source>
</evidence>